<dbReference type="Proteomes" id="UP000031668">
    <property type="component" value="Unassembled WGS sequence"/>
</dbReference>
<comment type="caution">
    <text evidence="2">The sequence shown here is derived from an EMBL/GenBank/DDBJ whole genome shotgun (WGS) entry which is preliminary data.</text>
</comment>
<dbReference type="GO" id="GO:0016020">
    <property type="term" value="C:membrane"/>
    <property type="evidence" value="ECO:0007669"/>
    <property type="project" value="InterPro"/>
</dbReference>
<dbReference type="AlphaFoldDB" id="A0A0C2MN90"/>
<keyword evidence="1" id="KW-0472">Membrane</keyword>
<dbReference type="InterPro" id="IPR004156">
    <property type="entry name" value="OATP"/>
</dbReference>
<proteinExistence type="predicted"/>
<dbReference type="Pfam" id="PF03137">
    <property type="entry name" value="OATP"/>
    <property type="match status" value="1"/>
</dbReference>
<dbReference type="GO" id="GO:0055085">
    <property type="term" value="P:transmembrane transport"/>
    <property type="evidence" value="ECO:0007669"/>
    <property type="project" value="InterPro"/>
</dbReference>
<feature type="transmembrane region" description="Helical" evidence="1">
    <location>
        <begin position="61"/>
        <end position="81"/>
    </location>
</feature>
<name>A0A0C2MN90_THEKT</name>
<evidence type="ECO:0000313" key="3">
    <source>
        <dbReference type="Proteomes" id="UP000031668"/>
    </source>
</evidence>
<feature type="transmembrane region" description="Helical" evidence="1">
    <location>
        <begin position="29"/>
        <end position="49"/>
    </location>
</feature>
<accession>A0A0C2MN90</accession>
<reference evidence="2 3" key="1">
    <citation type="journal article" date="2014" name="Genome Biol. Evol.">
        <title>The genome of the myxosporean Thelohanellus kitauei shows adaptations to nutrient acquisition within its fish host.</title>
        <authorList>
            <person name="Yang Y."/>
            <person name="Xiong J."/>
            <person name="Zhou Z."/>
            <person name="Huo F."/>
            <person name="Miao W."/>
            <person name="Ran C."/>
            <person name="Liu Y."/>
            <person name="Zhang J."/>
            <person name="Feng J."/>
            <person name="Wang M."/>
            <person name="Wang M."/>
            <person name="Wang L."/>
            <person name="Yao B."/>
        </authorList>
    </citation>
    <scope>NUCLEOTIDE SEQUENCE [LARGE SCALE GENOMIC DNA]</scope>
    <source>
        <strain evidence="2">Wuqing</strain>
    </source>
</reference>
<gene>
    <name evidence="2" type="ORF">RF11_01838</name>
</gene>
<sequence>MNLVKNSLGNYWHLLMEIRFQLTPGSASLYAGVPGIIVTALSLFLSSLLMKKYRHSNQKLFLINIITGTVSCICFMGLLLYCHPDPIKGFHKEGITWVVYNNQDSGIQHN</sequence>
<keyword evidence="1" id="KW-1133">Transmembrane helix</keyword>
<dbReference type="EMBL" id="JWZT01004773">
    <property type="protein sequence ID" value="KII63091.1"/>
    <property type="molecule type" value="Genomic_DNA"/>
</dbReference>
<evidence type="ECO:0000256" key="1">
    <source>
        <dbReference type="SAM" id="Phobius"/>
    </source>
</evidence>
<keyword evidence="1" id="KW-0812">Transmembrane</keyword>
<protein>
    <submittedName>
        <fullName evidence="2">Uncharacterized protein</fullName>
    </submittedName>
</protein>
<evidence type="ECO:0000313" key="2">
    <source>
        <dbReference type="EMBL" id="KII63091.1"/>
    </source>
</evidence>
<keyword evidence="3" id="KW-1185">Reference proteome</keyword>
<organism evidence="2 3">
    <name type="scientific">Thelohanellus kitauei</name>
    <name type="common">Myxosporean</name>
    <dbReference type="NCBI Taxonomy" id="669202"/>
    <lineage>
        <taxon>Eukaryota</taxon>
        <taxon>Metazoa</taxon>
        <taxon>Cnidaria</taxon>
        <taxon>Myxozoa</taxon>
        <taxon>Myxosporea</taxon>
        <taxon>Bivalvulida</taxon>
        <taxon>Platysporina</taxon>
        <taxon>Myxobolidae</taxon>
        <taxon>Thelohanellus</taxon>
    </lineage>
</organism>